<protein>
    <recommendedName>
        <fullName evidence="2">DNA-binding protein H-NS-like C-terminal domain-containing protein</fullName>
    </recommendedName>
</protein>
<gene>
    <name evidence="3" type="ORF">LEN_0247</name>
</gene>
<dbReference type="GeneID" id="83062176"/>
<evidence type="ECO:0000313" key="4">
    <source>
        <dbReference type="Proteomes" id="UP000218824"/>
    </source>
</evidence>
<proteinExistence type="predicted"/>
<dbReference type="Proteomes" id="UP000218824">
    <property type="component" value="Chromosome"/>
</dbReference>
<reference evidence="3 4" key="1">
    <citation type="journal article" date="2017" name="DNA Res.">
        <title>Complete genome sequence and expression profile of the commercial lytic enzyme producer Lysobacter enzymogenes M497-1.</title>
        <authorList>
            <person name="Takami H."/>
            <person name="Toyoda A."/>
            <person name="Uchiyama I."/>
            <person name="Itoh T."/>
            <person name="Takaki Y."/>
            <person name="Arai W."/>
            <person name="Nishi S."/>
            <person name="Kawai M."/>
            <person name="Shinya K."/>
            <person name="Ikeda H."/>
        </authorList>
    </citation>
    <scope>NUCLEOTIDE SEQUENCE [LARGE SCALE GENOMIC DNA]</scope>
    <source>
        <strain evidence="3 4">M497-1</strain>
    </source>
</reference>
<feature type="compositionally biased region" description="Low complexity" evidence="1">
    <location>
        <begin position="131"/>
        <end position="145"/>
    </location>
</feature>
<feature type="region of interest" description="Disordered" evidence="1">
    <location>
        <begin position="125"/>
        <end position="168"/>
    </location>
</feature>
<dbReference type="Pfam" id="PF00816">
    <property type="entry name" value="Histone_HNS"/>
    <property type="match status" value="1"/>
</dbReference>
<evidence type="ECO:0000256" key="1">
    <source>
        <dbReference type="SAM" id="MobiDB-lite"/>
    </source>
</evidence>
<dbReference type="GO" id="GO:0003677">
    <property type="term" value="F:DNA binding"/>
    <property type="evidence" value="ECO:0007669"/>
    <property type="project" value="InterPro"/>
</dbReference>
<dbReference type="KEGG" id="lem:LEN_0247"/>
<organism evidence="3 4">
    <name type="scientific">Lysobacter enzymogenes</name>
    <dbReference type="NCBI Taxonomy" id="69"/>
    <lineage>
        <taxon>Bacteria</taxon>
        <taxon>Pseudomonadati</taxon>
        <taxon>Pseudomonadota</taxon>
        <taxon>Gammaproteobacteria</taxon>
        <taxon>Lysobacterales</taxon>
        <taxon>Lysobacteraceae</taxon>
        <taxon>Lysobacter</taxon>
    </lineage>
</organism>
<evidence type="ECO:0000259" key="2">
    <source>
        <dbReference type="SMART" id="SM00528"/>
    </source>
</evidence>
<dbReference type="SUPFAM" id="SSF81273">
    <property type="entry name" value="H-NS histone-like proteins"/>
    <property type="match status" value="1"/>
</dbReference>
<evidence type="ECO:0000313" key="3">
    <source>
        <dbReference type="EMBL" id="BAV95734.1"/>
    </source>
</evidence>
<feature type="domain" description="DNA-binding protein H-NS-like C-terminal" evidence="2">
    <location>
        <begin position="74"/>
        <end position="116"/>
    </location>
</feature>
<feature type="compositionally biased region" description="Basic residues" evidence="1">
    <location>
        <begin position="146"/>
        <end position="168"/>
    </location>
</feature>
<sequence>MALTTLQSIDAEIKQLEAQKKLVEKRDSEVPKAIEVLQRYARVLTPAQRRKLAKISGSELDAEAAKAPARASRARKIGRVAPKYRLPTGDTWTGRGRTPIAFAAWEKGAEGKAWRKTNKGERFPAIDEVSARSSASAASTKASRGAAKKIGKKATKKVARPAKKTAGQ</sequence>
<dbReference type="Gene3D" id="3.30.160.510">
    <property type="entry name" value="Histone-like nucleoid-structuring protein H-NS"/>
    <property type="match status" value="1"/>
</dbReference>
<name>A0AAU9ADV7_LYSEN</name>
<dbReference type="EMBL" id="AP014940">
    <property type="protein sequence ID" value="BAV95734.1"/>
    <property type="molecule type" value="Genomic_DNA"/>
</dbReference>
<dbReference type="SMART" id="SM00528">
    <property type="entry name" value="HNS"/>
    <property type="match status" value="1"/>
</dbReference>
<accession>A0AAU9ADV7</accession>
<dbReference type="AlphaFoldDB" id="A0AAU9ADV7"/>
<dbReference type="InterPro" id="IPR027444">
    <property type="entry name" value="H-NS_C_dom"/>
</dbReference>
<dbReference type="RefSeq" id="WP_096376332.1">
    <property type="nucleotide sequence ID" value="NZ_AP014940.1"/>
</dbReference>